<dbReference type="EMBL" id="MU859106">
    <property type="protein sequence ID" value="KAK3953408.1"/>
    <property type="molecule type" value="Genomic_DNA"/>
</dbReference>
<dbReference type="Proteomes" id="UP001303222">
    <property type="component" value="Unassembled WGS sequence"/>
</dbReference>
<feature type="compositionally biased region" description="Acidic residues" evidence="1">
    <location>
        <begin position="402"/>
        <end position="425"/>
    </location>
</feature>
<reference evidence="2" key="2">
    <citation type="submission" date="2023-06" db="EMBL/GenBank/DDBJ databases">
        <authorList>
            <consortium name="Lawrence Berkeley National Laboratory"/>
            <person name="Mondo S.J."/>
            <person name="Hensen N."/>
            <person name="Bonometti L."/>
            <person name="Westerberg I."/>
            <person name="Brannstrom I.O."/>
            <person name="Guillou S."/>
            <person name="Cros-Aarteil S."/>
            <person name="Calhoun S."/>
            <person name="Haridas S."/>
            <person name="Kuo A."/>
            <person name="Pangilinan J."/>
            <person name="Riley R."/>
            <person name="Labutti K."/>
            <person name="Andreopoulos B."/>
            <person name="Lipzen A."/>
            <person name="Chen C."/>
            <person name="Yanf M."/>
            <person name="Daum C."/>
            <person name="Ng V."/>
            <person name="Clum A."/>
            <person name="Steindorff A."/>
            <person name="Ohm R."/>
            <person name="Martin F."/>
            <person name="Silar P."/>
            <person name="Natvig D."/>
            <person name="Lalanne C."/>
            <person name="Gautier V."/>
            <person name="Ament-Velasquez S.L."/>
            <person name="Kruys A."/>
            <person name="Hutchinson M.I."/>
            <person name="Powell A.J."/>
            <person name="Barry K."/>
            <person name="Miller A.N."/>
            <person name="Grigoriev I.V."/>
            <person name="Debuchy R."/>
            <person name="Gladieux P."/>
            <person name="Thoren M.H."/>
            <person name="Johannesson H."/>
        </authorList>
    </citation>
    <scope>NUCLEOTIDE SEQUENCE</scope>
    <source>
        <strain evidence="2">CBS 626.80</strain>
    </source>
</reference>
<evidence type="ECO:0000256" key="1">
    <source>
        <dbReference type="SAM" id="MobiDB-lite"/>
    </source>
</evidence>
<organism evidence="2 3">
    <name type="scientific">Pseudoneurospora amorphoporcata</name>
    <dbReference type="NCBI Taxonomy" id="241081"/>
    <lineage>
        <taxon>Eukaryota</taxon>
        <taxon>Fungi</taxon>
        <taxon>Dikarya</taxon>
        <taxon>Ascomycota</taxon>
        <taxon>Pezizomycotina</taxon>
        <taxon>Sordariomycetes</taxon>
        <taxon>Sordariomycetidae</taxon>
        <taxon>Sordariales</taxon>
        <taxon>Sordariaceae</taxon>
        <taxon>Pseudoneurospora</taxon>
    </lineage>
</organism>
<proteinExistence type="predicted"/>
<dbReference type="AlphaFoldDB" id="A0AAN6P0A7"/>
<keyword evidence="3" id="KW-1185">Reference proteome</keyword>
<evidence type="ECO:0008006" key="4">
    <source>
        <dbReference type="Google" id="ProtNLM"/>
    </source>
</evidence>
<evidence type="ECO:0000313" key="3">
    <source>
        <dbReference type="Proteomes" id="UP001303222"/>
    </source>
</evidence>
<sequence>MTPKHELIVPIMDLATTATHTNPPPPPSLSFSGLPTEILLLIAKELYLDAKGPERPCTDDTSSRWESEGKAMVEATTGLAALCRTSGRLNKIVTPILYQDAFLLQQNGPDRCNIRLFYGLVSLLGEQDNGLADLVRIYEDPKIGISDTLGALLDRCNLGPQSYQKLLMLLNKYTPFLSKIVARGHKDSNYLEAPGVMAGLIPAVILCHCRNIKRLHHMSIGGDRGGNHWRFLWMDMVATSVTFPNLEAAKLEGKPFTEGPWGVKMEPFRRLLTPIDEAVFFVNRAPNLRHLTLKSFASSDGPLAVPIRALGNLTSLELHCCAFLKETDLGKIICACPRLERFVFTSEASPSVRRVAEVDFAFIGPALVLKALAPVSRQLKALCIKYAPLVDLMIGNEGYNTDNEDDDDDGDMDTDDETDTNNDMDADENLIKTLGYFQFPNLELLQISHSALHRWTRSEDGPQKGQLVELLKGCQSLESLDITQINIRESQIRPQLEGLTANMGTCTPLLNEIRVSIDTSERQHELDWIIDNSKSPRHPYLKGLFAKKHLATYRRRGIKLRIDYEHYRHAAFLEPSFPAVGSSHEDPGVCYHTFVTVHPDLRDFMPAAKDGNK</sequence>
<accession>A0AAN6P0A7</accession>
<gene>
    <name evidence="2" type="ORF">QBC32DRAFT_257953</name>
</gene>
<reference evidence="2" key="1">
    <citation type="journal article" date="2023" name="Mol. Phylogenet. Evol.">
        <title>Genome-scale phylogeny and comparative genomics of the fungal order Sordariales.</title>
        <authorList>
            <person name="Hensen N."/>
            <person name="Bonometti L."/>
            <person name="Westerberg I."/>
            <person name="Brannstrom I.O."/>
            <person name="Guillou S."/>
            <person name="Cros-Aarteil S."/>
            <person name="Calhoun S."/>
            <person name="Haridas S."/>
            <person name="Kuo A."/>
            <person name="Mondo S."/>
            <person name="Pangilinan J."/>
            <person name="Riley R."/>
            <person name="LaButti K."/>
            <person name="Andreopoulos B."/>
            <person name="Lipzen A."/>
            <person name="Chen C."/>
            <person name="Yan M."/>
            <person name="Daum C."/>
            <person name="Ng V."/>
            <person name="Clum A."/>
            <person name="Steindorff A."/>
            <person name="Ohm R.A."/>
            <person name="Martin F."/>
            <person name="Silar P."/>
            <person name="Natvig D.O."/>
            <person name="Lalanne C."/>
            <person name="Gautier V."/>
            <person name="Ament-Velasquez S.L."/>
            <person name="Kruys A."/>
            <person name="Hutchinson M.I."/>
            <person name="Powell A.J."/>
            <person name="Barry K."/>
            <person name="Miller A.N."/>
            <person name="Grigoriev I.V."/>
            <person name="Debuchy R."/>
            <person name="Gladieux P."/>
            <person name="Hiltunen Thoren M."/>
            <person name="Johannesson H."/>
        </authorList>
    </citation>
    <scope>NUCLEOTIDE SEQUENCE</scope>
    <source>
        <strain evidence="2">CBS 626.80</strain>
    </source>
</reference>
<feature type="region of interest" description="Disordered" evidence="1">
    <location>
        <begin position="399"/>
        <end position="425"/>
    </location>
</feature>
<dbReference type="SUPFAM" id="SSF52047">
    <property type="entry name" value="RNI-like"/>
    <property type="match status" value="1"/>
</dbReference>
<evidence type="ECO:0000313" key="2">
    <source>
        <dbReference type="EMBL" id="KAK3953408.1"/>
    </source>
</evidence>
<name>A0AAN6P0A7_9PEZI</name>
<protein>
    <recommendedName>
        <fullName evidence="4">F-box domain-containing protein</fullName>
    </recommendedName>
</protein>
<dbReference type="Gene3D" id="3.80.10.10">
    <property type="entry name" value="Ribonuclease Inhibitor"/>
    <property type="match status" value="1"/>
</dbReference>
<comment type="caution">
    <text evidence="2">The sequence shown here is derived from an EMBL/GenBank/DDBJ whole genome shotgun (WGS) entry which is preliminary data.</text>
</comment>
<dbReference type="InterPro" id="IPR032675">
    <property type="entry name" value="LRR_dom_sf"/>
</dbReference>